<dbReference type="InterPro" id="IPR028031">
    <property type="entry name" value="DUF4460"/>
</dbReference>
<dbReference type="PANTHER" id="PTHR31596:SF1">
    <property type="entry name" value="T-CELL ACTIVATION INHIBITOR, MITOCHONDRIAL"/>
    <property type="match status" value="1"/>
</dbReference>
<gene>
    <name evidence="3" type="ORF">TTRE_0000030001</name>
</gene>
<organism evidence="3 4">
    <name type="scientific">Trichuris trichiura</name>
    <name type="common">Whipworm</name>
    <name type="synonym">Trichocephalus trichiurus</name>
    <dbReference type="NCBI Taxonomy" id="36087"/>
    <lineage>
        <taxon>Eukaryota</taxon>
        <taxon>Metazoa</taxon>
        <taxon>Ecdysozoa</taxon>
        <taxon>Nematoda</taxon>
        <taxon>Enoplea</taxon>
        <taxon>Dorylaimia</taxon>
        <taxon>Trichinellida</taxon>
        <taxon>Trichuridae</taxon>
        <taxon>Trichuris</taxon>
    </lineage>
</organism>
<feature type="domain" description="DUF4460" evidence="1">
    <location>
        <begin position="3"/>
        <end position="95"/>
    </location>
</feature>
<feature type="domain" description="DUF4461" evidence="2">
    <location>
        <begin position="201"/>
        <end position="378"/>
    </location>
</feature>
<dbReference type="Proteomes" id="UP000030665">
    <property type="component" value="Unassembled WGS sequence"/>
</dbReference>
<dbReference type="AlphaFoldDB" id="A0A077YW59"/>
<evidence type="ECO:0000259" key="1">
    <source>
        <dbReference type="Pfam" id="PF14687"/>
    </source>
</evidence>
<sequence length="378" mass="43527">MQLSGALRSFYFLVHPDFFSQHPRMRATNEESLKALQRYYLDLGKPNYRPKSTKSLKFFVRPTEATRGTIRLIYVDLVDTDPRLLVKSLLSKCSLPDSIPMDRVVLERCIGMHFRNADSNSLTEWVGRLTAEAEEQSKRAALTNDQNVRLTKHLCSKYNVKEIVWSDHFSRQLFLPSLNSLFDRITIFLRHISSRVAAVIQEITLCLSGINVTAPKSRCVFRWLDCCDQMVDRFKRSSVKIFPDQRYHMLNALLIDESEYDLCVTSSGLLMVPCGISPSRMQDFLKSNAGRALEFQRQFQAAIKEVTKLRRHIIDKHSLRVLTFDDSGNLDGLIASLRRFLCADQRISDCLKGQRLHLAGSAYSILWDGRIMVPLDWQ</sequence>
<dbReference type="GO" id="GO:0005739">
    <property type="term" value="C:mitochondrion"/>
    <property type="evidence" value="ECO:0007669"/>
    <property type="project" value="TreeGrafter"/>
</dbReference>
<protein>
    <submittedName>
        <fullName evidence="3">DUF4460 and DUF4461 domain containing protein</fullName>
    </submittedName>
</protein>
<dbReference type="PANTHER" id="PTHR31596">
    <property type="entry name" value="T-CELL ACTIVATION INHIBITOR, MITOCHONDRIAL"/>
    <property type="match status" value="1"/>
</dbReference>
<dbReference type="InterPro" id="IPR027989">
    <property type="entry name" value="DUF4461"/>
</dbReference>
<dbReference type="Pfam" id="PF14688">
    <property type="entry name" value="DUF4461"/>
    <property type="match status" value="1"/>
</dbReference>
<evidence type="ECO:0000313" key="3">
    <source>
        <dbReference type="EMBL" id="CDW52041.1"/>
    </source>
</evidence>
<evidence type="ECO:0000313" key="4">
    <source>
        <dbReference type="Proteomes" id="UP000030665"/>
    </source>
</evidence>
<keyword evidence="4" id="KW-1185">Reference proteome</keyword>
<dbReference type="EMBL" id="HG805814">
    <property type="protein sequence ID" value="CDW52041.1"/>
    <property type="molecule type" value="Genomic_DNA"/>
</dbReference>
<reference evidence="3" key="2">
    <citation type="submission" date="2014-03" db="EMBL/GenBank/DDBJ databases">
        <title>The whipworm genome and dual-species transcriptomics of an intimate host-pathogen interaction.</title>
        <authorList>
            <person name="Foth B.J."/>
            <person name="Tsai I.J."/>
            <person name="Reid A.J."/>
            <person name="Bancroft A.J."/>
            <person name="Nichol S."/>
            <person name="Tracey A."/>
            <person name="Holroyd N."/>
            <person name="Cotton J.A."/>
            <person name="Stanley E.J."/>
            <person name="Zarowiecki M."/>
            <person name="Liu J.Z."/>
            <person name="Huckvale T."/>
            <person name="Cooper P.J."/>
            <person name="Grencis R.K."/>
            <person name="Berriman M."/>
        </authorList>
    </citation>
    <scope>NUCLEOTIDE SEQUENCE [LARGE SCALE GENOMIC DNA]</scope>
</reference>
<dbReference type="InterPro" id="IPR027986">
    <property type="entry name" value="TCAIM"/>
</dbReference>
<reference evidence="3" key="1">
    <citation type="submission" date="2014-01" db="EMBL/GenBank/DDBJ databases">
        <authorList>
            <person name="Aslett M."/>
        </authorList>
    </citation>
    <scope>NUCLEOTIDE SEQUENCE</scope>
</reference>
<accession>A0A077YW59</accession>
<proteinExistence type="predicted"/>
<evidence type="ECO:0000259" key="2">
    <source>
        <dbReference type="Pfam" id="PF14688"/>
    </source>
</evidence>
<name>A0A077YW59_TRITR</name>
<dbReference type="OrthoDB" id="4238at2759"/>
<dbReference type="Pfam" id="PF14687">
    <property type="entry name" value="DUF4460"/>
    <property type="match status" value="1"/>
</dbReference>